<dbReference type="Pfam" id="PF20367">
    <property type="entry name" value="DUF6662"/>
    <property type="match status" value="1"/>
</dbReference>
<feature type="signal peptide" evidence="1">
    <location>
        <begin position="1"/>
        <end position="27"/>
    </location>
</feature>
<dbReference type="RefSeq" id="WP_336545481.1">
    <property type="nucleotide sequence ID" value="NZ_JBBBDM010000005.1"/>
</dbReference>
<dbReference type="Proteomes" id="UP001367771">
    <property type="component" value="Unassembled WGS sequence"/>
</dbReference>
<evidence type="ECO:0000313" key="2">
    <source>
        <dbReference type="EMBL" id="MEI5687869.1"/>
    </source>
</evidence>
<accession>A0ABU8H4E7</accession>
<evidence type="ECO:0000313" key="3">
    <source>
        <dbReference type="Proteomes" id="UP001367771"/>
    </source>
</evidence>
<organism evidence="2 3">
    <name type="scientific">Sphingomonas kyungheensis</name>
    <dbReference type="NCBI Taxonomy" id="1069987"/>
    <lineage>
        <taxon>Bacteria</taxon>
        <taxon>Pseudomonadati</taxon>
        <taxon>Pseudomonadota</taxon>
        <taxon>Alphaproteobacteria</taxon>
        <taxon>Sphingomonadales</taxon>
        <taxon>Sphingomonadaceae</taxon>
        <taxon>Sphingomonas</taxon>
    </lineage>
</organism>
<evidence type="ECO:0000256" key="1">
    <source>
        <dbReference type="SAM" id="SignalP"/>
    </source>
</evidence>
<dbReference type="EMBL" id="JBBBDM010000005">
    <property type="protein sequence ID" value="MEI5687869.1"/>
    <property type="molecule type" value="Genomic_DNA"/>
</dbReference>
<protein>
    <submittedName>
        <fullName evidence="2">DUF6662 family protein</fullName>
    </submittedName>
</protein>
<keyword evidence="1" id="KW-0732">Signal</keyword>
<keyword evidence="3" id="KW-1185">Reference proteome</keyword>
<sequence>MAFGLRRDGIALALVCAGVAAAGPARASEGMFSRVYTADLTPAGHVEIEQVVRERAGRVFGHYDATDLRTEVEYGVTDNFQAALYVNANRMHATRTSDDDDDHADTGFTRHNVTLESISTEFVYRALSPYKSRHGWGLALYLEPEYAFHDLHNGLRYAPGTFSLEGRAIVQKNFAQDRVIVAYNLVLEAESIRFAGRPDTNSELDWNNELGVTYRVAPRVFVGGEFRNHNEYGNFTHHEHSVYWAGPVVHYADQHLWATLGLLRQFAGAPGHDEDGNDIGNRLFLRSHERNELTFKLGIPL</sequence>
<dbReference type="InterPro" id="IPR046603">
    <property type="entry name" value="DUF6662"/>
</dbReference>
<proteinExistence type="predicted"/>
<reference evidence="2 3" key="1">
    <citation type="journal article" date="2013" name="Int. J. Syst. Evol. Microbiol.">
        <title>Sphingomonas kyungheensis sp. nov., a bacterium with ginsenoside-converting activity isolated from soil of a ginseng field.</title>
        <authorList>
            <person name="Son H.M."/>
            <person name="Yang J.E."/>
            <person name="Park Y."/>
            <person name="Han C.K."/>
            <person name="Kim S.G."/>
            <person name="Kook M."/>
            <person name="Yi T.H."/>
        </authorList>
    </citation>
    <scope>NUCLEOTIDE SEQUENCE [LARGE SCALE GENOMIC DNA]</scope>
    <source>
        <strain evidence="2 3">LMG 26582</strain>
    </source>
</reference>
<feature type="chain" id="PRO_5046434540" evidence="1">
    <location>
        <begin position="28"/>
        <end position="301"/>
    </location>
</feature>
<comment type="caution">
    <text evidence="2">The sequence shown here is derived from an EMBL/GenBank/DDBJ whole genome shotgun (WGS) entry which is preliminary data.</text>
</comment>
<gene>
    <name evidence="2" type="ORF">V8201_12335</name>
</gene>
<name>A0ABU8H4E7_9SPHN</name>